<protein>
    <submittedName>
        <fullName evidence="1">Uncharacterized protein</fullName>
    </submittedName>
</protein>
<dbReference type="EMBL" id="QUNO01000007">
    <property type="protein sequence ID" value="REH46144.1"/>
    <property type="molecule type" value="Genomic_DNA"/>
</dbReference>
<gene>
    <name evidence="1" type="ORF">BCF44_107277</name>
</gene>
<evidence type="ECO:0000313" key="2">
    <source>
        <dbReference type="Proteomes" id="UP000256269"/>
    </source>
</evidence>
<organism evidence="1 2">
    <name type="scientific">Kutzneria buriramensis</name>
    <dbReference type="NCBI Taxonomy" id="1045776"/>
    <lineage>
        <taxon>Bacteria</taxon>
        <taxon>Bacillati</taxon>
        <taxon>Actinomycetota</taxon>
        <taxon>Actinomycetes</taxon>
        <taxon>Pseudonocardiales</taxon>
        <taxon>Pseudonocardiaceae</taxon>
        <taxon>Kutzneria</taxon>
    </lineage>
</organism>
<evidence type="ECO:0000313" key="1">
    <source>
        <dbReference type="EMBL" id="REH46144.1"/>
    </source>
</evidence>
<name>A0A3E0HI30_9PSEU</name>
<reference evidence="1 2" key="1">
    <citation type="submission" date="2018-08" db="EMBL/GenBank/DDBJ databases">
        <title>Genomic Encyclopedia of Archaeal and Bacterial Type Strains, Phase II (KMG-II): from individual species to whole genera.</title>
        <authorList>
            <person name="Goeker M."/>
        </authorList>
    </citation>
    <scope>NUCLEOTIDE SEQUENCE [LARGE SCALE GENOMIC DNA]</scope>
    <source>
        <strain evidence="1 2">DSM 45791</strain>
    </source>
</reference>
<dbReference type="OrthoDB" id="503788at2"/>
<dbReference type="AlphaFoldDB" id="A0A3E0HI30"/>
<sequence length="60" mass="6576">MIHLTPVEPARIQEFTVKAVPAGRPRSAGSTNISLQRRFGEAYLTPAANVRIRFPGSDPE</sequence>
<proteinExistence type="predicted"/>
<dbReference type="Proteomes" id="UP000256269">
    <property type="component" value="Unassembled WGS sequence"/>
</dbReference>
<accession>A0A3E0HI30</accession>
<comment type="caution">
    <text evidence="1">The sequence shown here is derived from an EMBL/GenBank/DDBJ whole genome shotgun (WGS) entry which is preliminary data.</text>
</comment>
<keyword evidence="2" id="KW-1185">Reference proteome</keyword>
<dbReference type="RefSeq" id="WP_116176278.1">
    <property type="nucleotide sequence ID" value="NZ_CP144375.1"/>
</dbReference>